<feature type="non-terminal residue" evidence="4">
    <location>
        <position position="524"/>
    </location>
</feature>
<dbReference type="EMBL" id="ML996689">
    <property type="protein sequence ID" value="KAF2403703.1"/>
    <property type="molecule type" value="Genomic_DNA"/>
</dbReference>
<keyword evidence="5" id="KW-1185">Reference proteome</keyword>
<accession>A0A6G1I5X9</accession>
<dbReference type="PANTHER" id="PTHR28083:SF1">
    <property type="entry name" value="GOOD FOR FULL DBP5 ACTIVITY PROTEIN 2"/>
    <property type="match status" value="1"/>
</dbReference>
<protein>
    <recommendedName>
        <fullName evidence="3">Gfd2/YDR514C-like C-terminal domain-containing protein</fullName>
    </recommendedName>
</protein>
<name>A0A6G1I5X9_9PEZI</name>
<dbReference type="InterPro" id="IPR040151">
    <property type="entry name" value="Gfd2/YDR514C-like"/>
</dbReference>
<dbReference type="OrthoDB" id="5953249at2759"/>
<feature type="domain" description="Gfd2/YDR514C-like C-terminal" evidence="3">
    <location>
        <begin position="428"/>
        <end position="517"/>
    </location>
</feature>
<sequence length="524" mass="60197">MHRLIAREVQEREELQLPKPSQEVKHQELKDHVPKDTGGNRPGCEVKDTEKGLANTFTLDPRFGQPVDPKEIRWFCPLLALEKFAHRWLRREYVALVHARFFADGKYWNREWDLFYIHSLDEHKPLLLIPQTSFASLLSDIQREFPYLDLDPDDPFYLAAGIVVQFPEHPRFLPRFLGCCTSKAELKVMVENIPPFLQGAHYPRSSASPTPEMRFKFKQIVEDLERQDHAKAEKAKKQRERERLGRELKKLEQLRRAQRYLGLRPHRSRMSLPHCPLRIFDPNSPVPHLFDQDLVFIAFDVEAYEHNPSVITELGIAILDSRDIQGVAPGKTGSNWFDKIRTRHIRINENSHLKNRDYVNGCEDRFEFGESEFLDFRHVSKLVAQVIKDVCKYEPHPNPEAAHFAHVPPVSTTLPGSGVTSGKISDSKAQAQPVRRKFALIGHAPIGDCNMIASMGCNPLNYANLLEVLDTGKLFEAWRNEQQPRSLTYIIDALGFVAWHPHNAGNDAVYSLWAFLGTCVQASI</sequence>
<reference evidence="4" key="1">
    <citation type="journal article" date="2020" name="Stud. Mycol.">
        <title>101 Dothideomycetes genomes: a test case for predicting lifestyles and emergence of pathogens.</title>
        <authorList>
            <person name="Haridas S."/>
            <person name="Albert R."/>
            <person name="Binder M."/>
            <person name="Bloem J."/>
            <person name="Labutti K."/>
            <person name="Salamov A."/>
            <person name="Andreopoulos B."/>
            <person name="Baker S."/>
            <person name="Barry K."/>
            <person name="Bills G."/>
            <person name="Bluhm B."/>
            <person name="Cannon C."/>
            <person name="Castanera R."/>
            <person name="Culley D."/>
            <person name="Daum C."/>
            <person name="Ezra D."/>
            <person name="Gonzalez J."/>
            <person name="Henrissat B."/>
            <person name="Kuo A."/>
            <person name="Liang C."/>
            <person name="Lipzen A."/>
            <person name="Lutzoni F."/>
            <person name="Magnuson J."/>
            <person name="Mondo S."/>
            <person name="Nolan M."/>
            <person name="Ohm R."/>
            <person name="Pangilinan J."/>
            <person name="Park H.-J."/>
            <person name="Ramirez L."/>
            <person name="Alfaro M."/>
            <person name="Sun H."/>
            <person name="Tritt A."/>
            <person name="Yoshinaga Y."/>
            <person name="Zwiers L.-H."/>
            <person name="Turgeon B."/>
            <person name="Goodwin S."/>
            <person name="Spatafora J."/>
            <person name="Crous P."/>
            <person name="Grigoriev I."/>
        </authorList>
    </citation>
    <scope>NUCLEOTIDE SEQUENCE</scope>
    <source>
        <strain evidence="4">CBS 262.69</strain>
    </source>
</reference>
<dbReference type="Pfam" id="PF21762">
    <property type="entry name" value="DEDDh_C"/>
    <property type="match status" value="2"/>
</dbReference>
<evidence type="ECO:0000256" key="1">
    <source>
        <dbReference type="SAM" id="Coils"/>
    </source>
</evidence>
<dbReference type="SUPFAM" id="SSF53098">
    <property type="entry name" value="Ribonuclease H-like"/>
    <property type="match status" value="1"/>
</dbReference>
<dbReference type="InterPro" id="IPR012337">
    <property type="entry name" value="RNaseH-like_sf"/>
</dbReference>
<dbReference type="InterPro" id="IPR048519">
    <property type="entry name" value="Gfd2/YDR514C-like_C"/>
</dbReference>
<evidence type="ECO:0000313" key="5">
    <source>
        <dbReference type="Proteomes" id="UP000799640"/>
    </source>
</evidence>
<evidence type="ECO:0000259" key="3">
    <source>
        <dbReference type="Pfam" id="PF21762"/>
    </source>
</evidence>
<gene>
    <name evidence="4" type="ORF">EJ06DRAFT_470765</name>
</gene>
<dbReference type="Proteomes" id="UP000799640">
    <property type="component" value="Unassembled WGS sequence"/>
</dbReference>
<feature type="compositionally biased region" description="Basic and acidic residues" evidence="2">
    <location>
        <begin position="12"/>
        <end position="35"/>
    </location>
</feature>
<keyword evidence="1" id="KW-0175">Coiled coil</keyword>
<feature type="coiled-coil region" evidence="1">
    <location>
        <begin position="227"/>
        <end position="257"/>
    </location>
</feature>
<organism evidence="4 5">
    <name type="scientific">Trichodelitschia bisporula</name>
    <dbReference type="NCBI Taxonomy" id="703511"/>
    <lineage>
        <taxon>Eukaryota</taxon>
        <taxon>Fungi</taxon>
        <taxon>Dikarya</taxon>
        <taxon>Ascomycota</taxon>
        <taxon>Pezizomycotina</taxon>
        <taxon>Dothideomycetes</taxon>
        <taxon>Dothideomycetes incertae sedis</taxon>
        <taxon>Phaeotrichales</taxon>
        <taxon>Phaeotrichaceae</taxon>
        <taxon>Trichodelitschia</taxon>
    </lineage>
</organism>
<dbReference type="AlphaFoldDB" id="A0A6G1I5X9"/>
<dbReference type="PANTHER" id="PTHR28083">
    <property type="entry name" value="GOOD FOR FULL DBP5 ACTIVITY PROTEIN 2"/>
    <property type="match status" value="1"/>
</dbReference>
<feature type="region of interest" description="Disordered" evidence="2">
    <location>
        <begin position="12"/>
        <end position="47"/>
    </location>
</feature>
<feature type="domain" description="Gfd2/YDR514C-like C-terminal" evidence="3">
    <location>
        <begin position="295"/>
        <end position="393"/>
    </location>
</feature>
<evidence type="ECO:0000313" key="4">
    <source>
        <dbReference type="EMBL" id="KAF2403703.1"/>
    </source>
</evidence>
<dbReference type="GO" id="GO:0005634">
    <property type="term" value="C:nucleus"/>
    <property type="evidence" value="ECO:0007669"/>
    <property type="project" value="TreeGrafter"/>
</dbReference>
<evidence type="ECO:0000256" key="2">
    <source>
        <dbReference type="SAM" id="MobiDB-lite"/>
    </source>
</evidence>
<proteinExistence type="predicted"/>